<dbReference type="PANTHER" id="PTHR37471">
    <property type="entry name" value="UNNAMED PRODUCT"/>
    <property type="match status" value="1"/>
</dbReference>
<organism evidence="2 3">
    <name type="scientific">Coccomyxa subellipsoidea</name>
    <dbReference type="NCBI Taxonomy" id="248742"/>
    <lineage>
        <taxon>Eukaryota</taxon>
        <taxon>Viridiplantae</taxon>
        <taxon>Chlorophyta</taxon>
        <taxon>core chlorophytes</taxon>
        <taxon>Trebouxiophyceae</taxon>
        <taxon>Trebouxiophyceae incertae sedis</taxon>
        <taxon>Coccomyxaceae</taxon>
        <taxon>Coccomyxa</taxon>
    </lineage>
</organism>
<dbReference type="InterPro" id="IPR000073">
    <property type="entry name" value="AB_hydrolase_1"/>
</dbReference>
<name>A0ABR2YLT2_9CHLO</name>
<sequence length="417" mass="47588">MSKRLWCTLWACLEATYYFRHRRRLKVCNEPSANLPLDIDVQALMERFLTLQHVFSLDDFLSEWFLGAPRDGILRNNVEEFMAYAFFYKPFAGLCTKDGTQVAKFVSRCEEVWSTKFVEGKNHDISFMAHLWEPLRVIHKPLVVHLFSELAGTANRVWLGMLGFCMQRQEGTTYWTLSRKPCTGVEPDHPIIFLHGVGLGVGPYFFWVLDLMRTYPRHTLIFVEYGHISLRLHSSKVLFDDAALHVHDILLAAGFTKACVVGHSFGTFVASRLCQKHPEMVHSLVLIDAVCLLTCWPGLLHNFIYAPPSCQLDGKGCLDMIRFFCSRDLMVAEAFCRDFSWSALMLWPEDMPPNTLICMSRADKLVPNDLVLRHLEAAGSHAKVVENEDASHGTFLLPQCSDWRRVILGGMTQVVTP</sequence>
<dbReference type="Gene3D" id="3.40.50.1820">
    <property type="entry name" value="alpha/beta hydrolase"/>
    <property type="match status" value="1"/>
</dbReference>
<protein>
    <recommendedName>
        <fullName evidence="1">AB hydrolase-1 domain-containing protein</fullName>
    </recommendedName>
</protein>
<dbReference type="InterPro" id="IPR029058">
    <property type="entry name" value="AB_hydrolase_fold"/>
</dbReference>
<keyword evidence="3" id="KW-1185">Reference proteome</keyword>
<evidence type="ECO:0000313" key="3">
    <source>
        <dbReference type="Proteomes" id="UP001491310"/>
    </source>
</evidence>
<dbReference type="Pfam" id="PF00561">
    <property type="entry name" value="Abhydrolase_1"/>
    <property type="match status" value="1"/>
</dbReference>
<dbReference type="Proteomes" id="UP001491310">
    <property type="component" value="Unassembled WGS sequence"/>
</dbReference>
<proteinExistence type="predicted"/>
<dbReference type="EMBL" id="JALJOT010000009">
    <property type="protein sequence ID" value="KAK9907411.1"/>
    <property type="molecule type" value="Genomic_DNA"/>
</dbReference>
<evidence type="ECO:0000259" key="1">
    <source>
        <dbReference type="Pfam" id="PF00561"/>
    </source>
</evidence>
<evidence type="ECO:0000313" key="2">
    <source>
        <dbReference type="EMBL" id="KAK9907411.1"/>
    </source>
</evidence>
<gene>
    <name evidence="2" type="ORF">WJX75_003141</name>
</gene>
<dbReference type="PANTHER" id="PTHR37471:SF1">
    <property type="entry name" value="AB HYDROLASE-1 DOMAIN-CONTAINING PROTEIN"/>
    <property type="match status" value="1"/>
</dbReference>
<reference evidence="2 3" key="1">
    <citation type="journal article" date="2024" name="Nat. Commun.">
        <title>Phylogenomics reveals the evolutionary origins of lichenization in chlorophyte algae.</title>
        <authorList>
            <person name="Puginier C."/>
            <person name="Libourel C."/>
            <person name="Otte J."/>
            <person name="Skaloud P."/>
            <person name="Haon M."/>
            <person name="Grisel S."/>
            <person name="Petersen M."/>
            <person name="Berrin J.G."/>
            <person name="Delaux P.M."/>
            <person name="Dal Grande F."/>
            <person name="Keller J."/>
        </authorList>
    </citation>
    <scope>NUCLEOTIDE SEQUENCE [LARGE SCALE GENOMIC DNA]</scope>
    <source>
        <strain evidence="2 3">SAG 216-7</strain>
    </source>
</reference>
<comment type="caution">
    <text evidence="2">The sequence shown here is derived from an EMBL/GenBank/DDBJ whole genome shotgun (WGS) entry which is preliminary data.</text>
</comment>
<accession>A0ABR2YLT2</accession>
<dbReference type="SUPFAM" id="SSF53474">
    <property type="entry name" value="alpha/beta-Hydrolases"/>
    <property type="match status" value="1"/>
</dbReference>
<feature type="domain" description="AB hydrolase-1" evidence="1">
    <location>
        <begin position="214"/>
        <end position="289"/>
    </location>
</feature>